<dbReference type="CTD" id="113177"/>
<dbReference type="RefSeq" id="XP_020636448.1">
    <property type="nucleotide sequence ID" value="XM_020780789.2"/>
</dbReference>
<evidence type="ECO:0000256" key="3">
    <source>
        <dbReference type="SAM" id="SignalP"/>
    </source>
</evidence>
<dbReference type="OrthoDB" id="9904630at2759"/>
<dbReference type="InterPro" id="IPR052868">
    <property type="entry name" value="Izumo_fusion"/>
</dbReference>
<dbReference type="GeneID" id="110072439"/>
<dbReference type="InterPro" id="IPR029389">
    <property type="entry name" value="IZUMO"/>
</dbReference>
<proteinExistence type="inferred from homology"/>
<dbReference type="AlphaFoldDB" id="A0A6J0SNL3"/>
<feature type="chain" id="PRO_5027073099" evidence="3">
    <location>
        <begin position="25"/>
        <end position="248"/>
    </location>
</feature>
<reference evidence="5" key="1">
    <citation type="submission" date="2025-08" db="UniProtKB">
        <authorList>
            <consortium name="RefSeq"/>
        </authorList>
    </citation>
    <scope>IDENTIFICATION</scope>
</reference>
<dbReference type="PANTHER" id="PTHR37357:SF1">
    <property type="entry name" value="IZUMO SPERM-EGG FUSION PROTEIN 4"/>
    <property type="match status" value="1"/>
</dbReference>
<evidence type="ECO:0000313" key="5">
    <source>
        <dbReference type="RefSeq" id="XP_020636448.1"/>
    </source>
</evidence>
<dbReference type="Pfam" id="PF15005">
    <property type="entry name" value="IZUMO"/>
    <property type="match status" value="1"/>
</dbReference>
<evidence type="ECO:0000256" key="2">
    <source>
        <dbReference type="ARBA" id="ARBA00022729"/>
    </source>
</evidence>
<protein>
    <submittedName>
        <fullName evidence="5">Izumo sperm-egg fusion protein 4 isoform X1</fullName>
    </submittedName>
</protein>
<evidence type="ECO:0000313" key="4">
    <source>
        <dbReference type="Proteomes" id="UP001652642"/>
    </source>
</evidence>
<organism evidence="4 5">
    <name type="scientific">Pogona vitticeps</name>
    <name type="common">central bearded dragon</name>
    <dbReference type="NCBI Taxonomy" id="103695"/>
    <lineage>
        <taxon>Eukaryota</taxon>
        <taxon>Metazoa</taxon>
        <taxon>Chordata</taxon>
        <taxon>Craniata</taxon>
        <taxon>Vertebrata</taxon>
        <taxon>Euteleostomi</taxon>
        <taxon>Lepidosauria</taxon>
        <taxon>Squamata</taxon>
        <taxon>Bifurcata</taxon>
        <taxon>Unidentata</taxon>
        <taxon>Episquamata</taxon>
        <taxon>Toxicofera</taxon>
        <taxon>Iguania</taxon>
        <taxon>Acrodonta</taxon>
        <taxon>Agamidae</taxon>
        <taxon>Amphibolurinae</taxon>
        <taxon>Pogona</taxon>
    </lineage>
</organism>
<keyword evidence="2 3" id="KW-0732">Signal</keyword>
<accession>A0A6J0SNL3</accession>
<dbReference type="Proteomes" id="UP001652642">
    <property type="component" value="Chromosome 7"/>
</dbReference>
<dbReference type="KEGG" id="pvt:110072439"/>
<dbReference type="PANTHER" id="PTHR37357">
    <property type="entry name" value="IZUMO SPERM-EGG FUSION PROTEIN 4"/>
    <property type="match status" value="1"/>
</dbReference>
<keyword evidence="4" id="KW-1185">Reference proteome</keyword>
<name>A0A6J0SNL3_9SAUR</name>
<feature type="signal peptide" evidence="3">
    <location>
        <begin position="1"/>
        <end position="24"/>
    </location>
</feature>
<evidence type="ECO:0000256" key="1">
    <source>
        <dbReference type="ARBA" id="ARBA00009633"/>
    </source>
</evidence>
<comment type="similarity">
    <text evidence="1">Belongs to the Izumo family.</text>
</comment>
<gene>
    <name evidence="5" type="primary">IZUMO4</name>
</gene>
<dbReference type="InParanoid" id="A0A6J0SNL3"/>
<sequence>MGCHCPCLALVAVLILGPIPSSWSCLQCDPNFNLHFASYAPHLSRKSWGLGDVPAAGRRLRGWARDTVQELQLGVPAEIPMDKLQEIATQVYAKLDLLFKGHTYKSGLLPEILQSIFEEQVKMLRNGIIESKVKCERHCGINEYEAISCETCNKTKPICFGYNCESSEKWEEALKGLYKHINNLRTQPDKWERGLKQLPGFSHCASKSPENLNFTNIRRTLYKNWLNIMALKELEGEMKALQLLAPSC</sequence>